<dbReference type="InterPro" id="IPR027266">
    <property type="entry name" value="TrmE/GcvT-like"/>
</dbReference>
<feature type="binding site" evidence="6">
    <location>
        <position position="233"/>
    </location>
    <ligand>
        <name>K(+)</name>
        <dbReference type="ChEBI" id="CHEBI:29103"/>
    </ligand>
</feature>
<dbReference type="InterPro" id="IPR004520">
    <property type="entry name" value="GTPase_MnmE"/>
</dbReference>
<evidence type="ECO:0000313" key="10">
    <source>
        <dbReference type="Proteomes" id="UP000190286"/>
    </source>
</evidence>
<evidence type="ECO:0000256" key="2">
    <source>
        <dbReference type="ARBA" id="ARBA00022694"/>
    </source>
</evidence>
<dbReference type="PANTHER" id="PTHR42714">
    <property type="entry name" value="TRNA MODIFICATION GTPASE GTPBP3"/>
    <property type="match status" value="1"/>
</dbReference>
<feature type="binding site" evidence="6">
    <location>
        <position position="24"/>
    </location>
    <ligand>
        <name>(6S)-5-formyl-5,6,7,8-tetrahydrofolate</name>
        <dbReference type="ChEBI" id="CHEBI:57457"/>
    </ligand>
</feature>
<keyword evidence="6" id="KW-0479">Metal-binding</keyword>
<evidence type="ECO:0000256" key="5">
    <source>
        <dbReference type="ARBA" id="ARBA00023134"/>
    </source>
</evidence>
<feature type="binding site" evidence="6">
    <location>
        <position position="254"/>
    </location>
    <ligand>
        <name>K(+)</name>
        <dbReference type="ChEBI" id="CHEBI:29103"/>
    </ligand>
</feature>
<dbReference type="GO" id="GO:0005829">
    <property type="term" value="C:cytosol"/>
    <property type="evidence" value="ECO:0007669"/>
    <property type="project" value="TreeGrafter"/>
</dbReference>
<dbReference type="RefSeq" id="WP_078785112.1">
    <property type="nucleotide sequence ID" value="NZ_CAJKTF010000035.1"/>
</dbReference>
<dbReference type="Gene3D" id="3.30.1360.120">
    <property type="entry name" value="Probable tRNA modification gtpase trme, domain 1"/>
    <property type="match status" value="1"/>
</dbReference>
<comment type="subcellular location">
    <subcellularLocation>
        <location evidence="6">Cytoplasm</location>
    </subcellularLocation>
</comment>
<dbReference type="InterPro" id="IPR031168">
    <property type="entry name" value="G_TrmE"/>
</dbReference>
<dbReference type="GO" id="GO:0030488">
    <property type="term" value="P:tRNA methylation"/>
    <property type="evidence" value="ECO:0007669"/>
    <property type="project" value="TreeGrafter"/>
</dbReference>
<dbReference type="NCBIfam" id="TIGR00450">
    <property type="entry name" value="mnmE_trmE_thdF"/>
    <property type="match status" value="1"/>
</dbReference>
<keyword evidence="5 6" id="KW-0342">GTP-binding</keyword>
<evidence type="ECO:0000256" key="1">
    <source>
        <dbReference type="ARBA" id="ARBA00011043"/>
    </source>
</evidence>
<feature type="binding site" evidence="6">
    <location>
        <position position="88"/>
    </location>
    <ligand>
        <name>(6S)-5-formyl-5,6,7,8-tetrahydrofolate</name>
        <dbReference type="ChEBI" id="CHEBI:57457"/>
    </ligand>
</feature>
<dbReference type="GO" id="GO:0002098">
    <property type="term" value="P:tRNA wobble uridine modification"/>
    <property type="evidence" value="ECO:0007669"/>
    <property type="project" value="TreeGrafter"/>
</dbReference>
<organism evidence="9 10">
    <name type="scientific">Gemmiger formicilis</name>
    <dbReference type="NCBI Taxonomy" id="745368"/>
    <lineage>
        <taxon>Bacteria</taxon>
        <taxon>Bacillati</taxon>
        <taxon>Bacillota</taxon>
        <taxon>Clostridia</taxon>
        <taxon>Eubacteriales</taxon>
        <taxon>Gemmiger</taxon>
    </lineage>
</organism>
<comment type="cofactor">
    <cofactor evidence="6">
        <name>K(+)</name>
        <dbReference type="ChEBI" id="CHEBI:29103"/>
    </cofactor>
    <text evidence="6">Binds 1 potassium ion per subunit.</text>
</comment>
<feature type="binding site" evidence="6">
    <location>
        <begin position="233"/>
        <end position="238"/>
    </location>
    <ligand>
        <name>GTP</name>
        <dbReference type="ChEBI" id="CHEBI:37565"/>
    </ligand>
</feature>
<keyword evidence="2 6" id="KW-0819">tRNA processing</keyword>
<keyword evidence="6" id="KW-0378">Hydrolase</keyword>
<dbReference type="OrthoDB" id="9805918at2"/>
<dbReference type="AlphaFoldDB" id="A0A1T4XSX0"/>
<dbReference type="Gene3D" id="1.20.120.430">
    <property type="entry name" value="tRNA modification GTPase MnmE domain 2"/>
    <property type="match status" value="1"/>
</dbReference>
<keyword evidence="6" id="KW-0460">Magnesium</keyword>
<feature type="binding site" evidence="6">
    <location>
        <position position="257"/>
    </location>
    <ligand>
        <name>K(+)</name>
        <dbReference type="ChEBI" id="CHEBI:29103"/>
    </ligand>
</feature>
<sequence length="463" mass="48424">MEHLHTTICALATPPGEGGIATVRVSGPDAYGIVGKIFAPVRQGKSVADAKGYTAMLGHYLLHGAEMDECVALFFRAPHSYTGEDVIELSVHGGTAMADGLLEALITAGCAPAGPGEFTRRALENGRMSLTQAEAVMEVIAANGRQGAALAKSALDGRLAKRIGKIQTALQTLNAHLTAWVDYPEEDVPELSDAAFVGTLTEQKAALDALISGYSAGAVLRHGVDCVLLGRPNVGKSTLLNLLAGFDRAIVTPVAGTTRDIVEQAVQLGSVRLNLFDTAGVREVGADGDAIEAEGIRRSWRKLDEAGLVLAVFDAAQPLSDDDLELARRCQGRPAIAVLNKQDLAGETDVPRGTLEPYFKKIVPMCARDAVGLQALTDAVADLLGTAQLDPEAAQLCSARQLAAATRARDALAEAIAARQNGFGLDAAAVCLTDALQALFDLTGENASDATIEEVFETFCVGK</sequence>
<keyword evidence="6" id="KW-0963">Cytoplasm</keyword>
<feature type="binding site" evidence="6">
    <location>
        <position position="252"/>
    </location>
    <ligand>
        <name>K(+)</name>
        <dbReference type="ChEBI" id="CHEBI:29103"/>
    </ligand>
</feature>
<dbReference type="CDD" id="cd04164">
    <property type="entry name" value="trmE"/>
    <property type="match status" value="1"/>
</dbReference>
<name>A0A1T4XSX0_9FIRM</name>
<keyword evidence="3 6" id="KW-0547">Nucleotide-binding</keyword>
<comment type="caution">
    <text evidence="6">Lacks conserved residue(s) required for the propagation of feature annotation.</text>
</comment>
<dbReference type="EC" id="3.6.-.-" evidence="6"/>
<dbReference type="Pfam" id="PF01926">
    <property type="entry name" value="MMR_HSR1"/>
    <property type="match status" value="1"/>
</dbReference>
<comment type="function">
    <text evidence="6">Exhibits a very high intrinsic GTPase hydrolysis rate. Involved in the addition of a carboxymethylaminomethyl (cmnm) group at the wobble position (U34) of certain tRNAs, forming tRNA-cmnm(5)s(2)U34.</text>
</comment>
<dbReference type="InterPro" id="IPR027417">
    <property type="entry name" value="P-loop_NTPase"/>
</dbReference>
<evidence type="ECO:0000256" key="6">
    <source>
        <dbReference type="HAMAP-Rule" id="MF_00379"/>
    </source>
</evidence>
<evidence type="ECO:0000256" key="3">
    <source>
        <dbReference type="ARBA" id="ARBA00022741"/>
    </source>
</evidence>
<comment type="similarity">
    <text evidence="1 6 7">Belongs to the TRAFAC class TrmE-Era-EngA-EngB-Septin-like GTPase superfamily. TrmE GTPase family.</text>
</comment>
<reference evidence="9 10" key="1">
    <citation type="submission" date="2017-02" db="EMBL/GenBank/DDBJ databases">
        <authorList>
            <person name="Peterson S.W."/>
        </authorList>
    </citation>
    <scope>NUCLEOTIDE SEQUENCE [LARGE SCALE GENOMIC DNA]</scope>
    <source>
        <strain evidence="9 10">ATCC 27749</strain>
    </source>
</reference>
<evidence type="ECO:0000259" key="8">
    <source>
        <dbReference type="PROSITE" id="PS51709"/>
    </source>
</evidence>
<feature type="binding site" evidence="6">
    <location>
        <position position="258"/>
    </location>
    <ligand>
        <name>Mg(2+)</name>
        <dbReference type="ChEBI" id="CHEBI:18420"/>
    </ligand>
</feature>
<dbReference type="InterPro" id="IPR006073">
    <property type="entry name" value="GTP-bd"/>
</dbReference>
<dbReference type="InterPro" id="IPR027368">
    <property type="entry name" value="MnmE_dom2"/>
</dbReference>
<dbReference type="InterPro" id="IPR005225">
    <property type="entry name" value="Small_GTP-bd"/>
</dbReference>
<dbReference type="PROSITE" id="PS51709">
    <property type="entry name" value="G_TRME"/>
    <property type="match status" value="1"/>
</dbReference>
<feature type="binding site" evidence="6">
    <location>
        <begin position="252"/>
        <end position="258"/>
    </location>
    <ligand>
        <name>GTP</name>
        <dbReference type="ChEBI" id="CHEBI:37565"/>
    </ligand>
</feature>
<evidence type="ECO:0000256" key="4">
    <source>
        <dbReference type="ARBA" id="ARBA00022958"/>
    </source>
</evidence>
<dbReference type="HAMAP" id="MF_00379">
    <property type="entry name" value="GTPase_MnmE"/>
    <property type="match status" value="1"/>
</dbReference>
<feature type="binding site" evidence="6">
    <location>
        <position position="237"/>
    </location>
    <ligand>
        <name>Mg(2+)</name>
        <dbReference type="ChEBI" id="CHEBI:18420"/>
    </ligand>
</feature>
<dbReference type="GO" id="GO:0003924">
    <property type="term" value="F:GTPase activity"/>
    <property type="evidence" value="ECO:0007669"/>
    <property type="project" value="UniProtKB-UniRule"/>
</dbReference>
<dbReference type="Gene3D" id="3.40.50.300">
    <property type="entry name" value="P-loop containing nucleotide triphosphate hydrolases"/>
    <property type="match status" value="1"/>
</dbReference>
<dbReference type="GO" id="GO:0046872">
    <property type="term" value="F:metal ion binding"/>
    <property type="evidence" value="ECO:0007669"/>
    <property type="project" value="UniProtKB-KW"/>
</dbReference>
<dbReference type="EMBL" id="FUYF01000015">
    <property type="protein sequence ID" value="SKA92493.1"/>
    <property type="molecule type" value="Genomic_DNA"/>
</dbReference>
<dbReference type="CDD" id="cd14858">
    <property type="entry name" value="TrmE_N"/>
    <property type="match status" value="1"/>
</dbReference>
<dbReference type="STRING" id="745368.SAMN02745178_02250"/>
<evidence type="ECO:0000313" key="9">
    <source>
        <dbReference type="EMBL" id="SKA92493.1"/>
    </source>
</evidence>
<dbReference type="Proteomes" id="UP000190286">
    <property type="component" value="Unassembled WGS sequence"/>
</dbReference>
<dbReference type="GO" id="GO:0005525">
    <property type="term" value="F:GTP binding"/>
    <property type="evidence" value="ECO:0007669"/>
    <property type="project" value="UniProtKB-UniRule"/>
</dbReference>
<evidence type="ECO:0000256" key="7">
    <source>
        <dbReference type="RuleBase" id="RU003313"/>
    </source>
</evidence>
<dbReference type="InterPro" id="IPR018948">
    <property type="entry name" value="GTP-bd_TrmE_N"/>
</dbReference>
<feature type="domain" description="TrmE-type G" evidence="8">
    <location>
        <begin position="223"/>
        <end position="385"/>
    </location>
</feature>
<keyword evidence="4 6" id="KW-0630">Potassium</keyword>
<dbReference type="SUPFAM" id="SSF52540">
    <property type="entry name" value="P-loop containing nucleoside triphosphate hydrolases"/>
    <property type="match status" value="1"/>
</dbReference>
<feature type="binding site" evidence="6">
    <location>
        <position position="463"/>
    </location>
    <ligand>
        <name>(6S)-5-formyl-5,6,7,8-tetrahydrofolate</name>
        <dbReference type="ChEBI" id="CHEBI:57457"/>
    </ligand>
</feature>
<feature type="binding site" evidence="6">
    <location>
        <begin position="277"/>
        <end position="280"/>
    </location>
    <ligand>
        <name>GTP</name>
        <dbReference type="ChEBI" id="CHEBI:37565"/>
    </ligand>
</feature>
<proteinExistence type="inferred from homology"/>
<keyword evidence="10" id="KW-1185">Reference proteome</keyword>
<dbReference type="InterPro" id="IPR025867">
    <property type="entry name" value="MnmE_helical"/>
</dbReference>
<dbReference type="PRINTS" id="PR00326">
    <property type="entry name" value="GTP1OBG"/>
</dbReference>
<dbReference type="Pfam" id="PF10396">
    <property type="entry name" value="TrmE_N"/>
    <property type="match status" value="1"/>
</dbReference>
<dbReference type="PANTHER" id="PTHR42714:SF2">
    <property type="entry name" value="TRNA MODIFICATION GTPASE GTPBP3, MITOCHONDRIAL"/>
    <property type="match status" value="1"/>
</dbReference>
<dbReference type="NCBIfam" id="TIGR00231">
    <property type="entry name" value="small_GTP"/>
    <property type="match status" value="1"/>
</dbReference>
<gene>
    <name evidence="6" type="primary">mnmE</name>
    <name evidence="6" type="synonym">trmE</name>
    <name evidence="9" type="ORF">SAMN02745178_02250</name>
</gene>
<dbReference type="GeneID" id="93338695"/>
<accession>A0A1T4XSX0</accession>
<feature type="binding site" evidence="6">
    <location>
        <position position="127"/>
    </location>
    <ligand>
        <name>(6S)-5-formyl-5,6,7,8-tetrahydrofolate</name>
        <dbReference type="ChEBI" id="CHEBI:57457"/>
    </ligand>
</feature>
<protein>
    <recommendedName>
        <fullName evidence="6">tRNA modification GTPase MnmE</fullName>
        <ecNumber evidence="6">3.6.-.-</ecNumber>
    </recommendedName>
</protein>
<dbReference type="Pfam" id="PF12631">
    <property type="entry name" value="MnmE_helical"/>
    <property type="match status" value="1"/>
</dbReference>
<comment type="subunit">
    <text evidence="6">Homodimer. Heterotetramer of two MnmE and two MnmG subunits.</text>
</comment>